<protein>
    <submittedName>
        <fullName evidence="5">Response regulator</fullName>
    </submittedName>
</protein>
<evidence type="ECO:0000256" key="2">
    <source>
        <dbReference type="ARBA" id="ARBA00023012"/>
    </source>
</evidence>
<organism evidence="5 6">
    <name type="scientific">Chitinophaga hostae</name>
    <dbReference type="NCBI Taxonomy" id="2831022"/>
    <lineage>
        <taxon>Bacteria</taxon>
        <taxon>Pseudomonadati</taxon>
        <taxon>Bacteroidota</taxon>
        <taxon>Chitinophagia</taxon>
        <taxon>Chitinophagales</taxon>
        <taxon>Chitinophagaceae</taxon>
        <taxon>Chitinophaga</taxon>
    </lineage>
</organism>
<dbReference type="InterPro" id="IPR011006">
    <property type="entry name" value="CheY-like_superfamily"/>
</dbReference>
<feature type="domain" description="Response regulatory" evidence="4">
    <location>
        <begin position="45"/>
        <end position="159"/>
    </location>
</feature>
<keyword evidence="6" id="KW-1185">Reference proteome</keyword>
<keyword evidence="2" id="KW-0902">Two-component regulatory system</keyword>
<sequence length="173" mass="19009">MLANTGMGSLKGDPGKNGEENIVQAQEHAPDIFEKPSPGFLDGMTLLAVEDNPINQRVLGLQLKNSGVILSTAGNGLEALEKMQEQTFDGIILDLHMPEMNGYNTIPHIRRLQPDAFIIVLTADVMPEVSARLEKLQIKHMLAKPYAAEELLEKLKAESKKQKAIEAGQEQQL</sequence>
<dbReference type="InterPro" id="IPR001789">
    <property type="entry name" value="Sig_transdc_resp-reg_receiver"/>
</dbReference>
<dbReference type="CDD" id="cd17546">
    <property type="entry name" value="REC_hyHK_CKI1_RcsC-like"/>
    <property type="match status" value="1"/>
</dbReference>
<evidence type="ECO:0000313" key="5">
    <source>
        <dbReference type="EMBL" id="MBS0032194.1"/>
    </source>
</evidence>
<dbReference type="Gene3D" id="3.40.50.2300">
    <property type="match status" value="1"/>
</dbReference>
<evidence type="ECO:0000256" key="1">
    <source>
        <dbReference type="ARBA" id="ARBA00022553"/>
    </source>
</evidence>
<dbReference type="EMBL" id="JAGTXB010000029">
    <property type="protein sequence ID" value="MBS0032194.1"/>
    <property type="molecule type" value="Genomic_DNA"/>
</dbReference>
<gene>
    <name evidence="5" type="ORF">KE626_32980</name>
</gene>
<dbReference type="Proteomes" id="UP000676386">
    <property type="component" value="Unassembled WGS sequence"/>
</dbReference>
<dbReference type="SUPFAM" id="SSF52172">
    <property type="entry name" value="CheY-like"/>
    <property type="match status" value="1"/>
</dbReference>
<accession>A0ABS5JAF1</accession>
<evidence type="ECO:0000313" key="6">
    <source>
        <dbReference type="Proteomes" id="UP000676386"/>
    </source>
</evidence>
<proteinExistence type="predicted"/>
<name>A0ABS5JAF1_9BACT</name>
<dbReference type="RefSeq" id="WP_211977352.1">
    <property type="nucleotide sequence ID" value="NZ_CBFHAM010000022.1"/>
</dbReference>
<dbReference type="SMART" id="SM00448">
    <property type="entry name" value="REC"/>
    <property type="match status" value="1"/>
</dbReference>
<reference evidence="5 6" key="1">
    <citation type="submission" date="2021-04" db="EMBL/GenBank/DDBJ databases">
        <title>Chitinophaga sp. nov., isolated from the rhizosphere soil.</title>
        <authorList>
            <person name="He S."/>
        </authorList>
    </citation>
    <scope>NUCLEOTIDE SEQUENCE [LARGE SCALE GENOMIC DNA]</scope>
    <source>
        <strain evidence="5 6">2R12</strain>
    </source>
</reference>
<dbReference type="PROSITE" id="PS50110">
    <property type="entry name" value="RESPONSE_REGULATORY"/>
    <property type="match status" value="1"/>
</dbReference>
<comment type="caution">
    <text evidence="5">The sequence shown here is derived from an EMBL/GenBank/DDBJ whole genome shotgun (WGS) entry which is preliminary data.</text>
</comment>
<dbReference type="PANTHER" id="PTHR45339:SF1">
    <property type="entry name" value="HYBRID SIGNAL TRANSDUCTION HISTIDINE KINASE J"/>
    <property type="match status" value="1"/>
</dbReference>
<evidence type="ECO:0000259" key="4">
    <source>
        <dbReference type="PROSITE" id="PS50110"/>
    </source>
</evidence>
<evidence type="ECO:0000256" key="3">
    <source>
        <dbReference type="PROSITE-ProRule" id="PRU00169"/>
    </source>
</evidence>
<dbReference type="Pfam" id="PF00072">
    <property type="entry name" value="Response_reg"/>
    <property type="match status" value="1"/>
</dbReference>
<feature type="modified residue" description="4-aspartylphosphate" evidence="3">
    <location>
        <position position="94"/>
    </location>
</feature>
<keyword evidence="1 3" id="KW-0597">Phosphoprotein</keyword>
<dbReference type="PANTHER" id="PTHR45339">
    <property type="entry name" value="HYBRID SIGNAL TRANSDUCTION HISTIDINE KINASE J"/>
    <property type="match status" value="1"/>
</dbReference>